<gene>
    <name evidence="3" type="ORF">BST23_09840</name>
</gene>
<evidence type="ECO:0000256" key="1">
    <source>
        <dbReference type="SAM" id="MobiDB-lite"/>
    </source>
</evidence>
<protein>
    <recommendedName>
        <fullName evidence="5">DUF2561 domain-containing protein</fullName>
    </recommendedName>
</protein>
<dbReference type="RefSeq" id="WP_064919658.1">
    <property type="nucleotide sequence ID" value="NZ_LZHS01000045.1"/>
</dbReference>
<evidence type="ECO:0000313" key="3">
    <source>
        <dbReference type="EMBL" id="ORA66776.1"/>
    </source>
</evidence>
<dbReference type="STRING" id="81858.BST23_09840"/>
<dbReference type="AlphaFoldDB" id="A0A1X0D2Y0"/>
<sequence length="227" mass="23491">MTYDTDSAGRSRLTAGLDPAELDQIDRILLGACAAIWLIALGTGVAATVALVNLGRGHAEPAGDSGTPWVLYVIIAVSALVIAGAVPLLLRARREASAEARPATPAAEPAGPSEPGPPARGAEAPTEKLQSLGATATADYAAPRMQRTATPTPMEAAVDQLWLRYALVMACAIGVAMVAIGVATYLMAVDSNVAAWVFYVLAGLVTAAMPVAPWYFLRELHTVTDAE</sequence>
<reference evidence="3 4" key="1">
    <citation type="submission" date="2017-02" db="EMBL/GenBank/DDBJ databases">
        <title>The new phylogeny of genus Mycobacterium.</title>
        <authorList>
            <person name="Tortoli E."/>
            <person name="Trovato A."/>
            <person name="Cirillo D.M."/>
        </authorList>
    </citation>
    <scope>NUCLEOTIDE SEQUENCE [LARGE SCALE GENOMIC DNA]</scope>
    <source>
        <strain evidence="3 4">FI-09383</strain>
    </source>
</reference>
<feature type="transmembrane region" description="Helical" evidence="2">
    <location>
        <begin position="162"/>
        <end position="187"/>
    </location>
</feature>
<keyword evidence="2" id="KW-0812">Transmembrane</keyword>
<organism evidence="3 4">
    <name type="scientific">Mycolicibacterium elephantis</name>
    <dbReference type="NCBI Taxonomy" id="81858"/>
    <lineage>
        <taxon>Bacteria</taxon>
        <taxon>Bacillati</taxon>
        <taxon>Actinomycetota</taxon>
        <taxon>Actinomycetes</taxon>
        <taxon>Mycobacteriales</taxon>
        <taxon>Mycobacteriaceae</taxon>
        <taxon>Mycolicibacterium</taxon>
    </lineage>
</organism>
<feature type="transmembrane region" description="Helical" evidence="2">
    <location>
        <begin position="193"/>
        <end position="217"/>
    </location>
</feature>
<comment type="caution">
    <text evidence="3">The sequence shown here is derived from an EMBL/GenBank/DDBJ whole genome shotgun (WGS) entry which is preliminary data.</text>
</comment>
<dbReference type="Pfam" id="PF10812">
    <property type="entry name" value="DUF2561"/>
    <property type="match status" value="1"/>
</dbReference>
<keyword evidence="2" id="KW-1133">Transmembrane helix</keyword>
<evidence type="ECO:0000256" key="2">
    <source>
        <dbReference type="SAM" id="Phobius"/>
    </source>
</evidence>
<feature type="region of interest" description="Disordered" evidence="1">
    <location>
        <begin position="100"/>
        <end position="126"/>
    </location>
</feature>
<name>A0A1X0D2Y0_9MYCO</name>
<dbReference type="Proteomes" id="UP000192772">
    <property type="component" value="Unassembled WGS sequence"/>
</dbReference>
<evidence type="ECO:0008006" key="5">
    <source>
        <dbReference type="Google" id="ProtNLM"/>
    </source>
</evidence>
<dbReference type="OrthoDB" id="4640608at2"/>
<feature type="transmembrane region" description="Helical" evidence="2">
    <location>
        <begin position="28"/>
        <end position="49"/>
    </location>
</feature>
<dbReference type="EMBL" id="MVHP01000008">
    <property type="protein sequence ID" value="ORA66776.1"/>
    <property type="molecule type" value="Genomic_DNA"/>
</dbReference>
<dbReference type="InterPro" id="IPR024381">
    <property type="entry name" value="DUF2561"/>
</dbReference>
<accession>A0A1X0D2Y0</accession>
<keyword evidence="2" id="KW-0472">Membrane</keyword>
<feature type="compositionally biased region" description="Low complexity" evidence="1">
    <location>
        <begin position="100"/>
        <end position="111"/>
    </location>
</feature>
<evidence type="ECO:0000313" key="4">
    <source>
        <dbReference type="Proteomes" id="UP000192772"/>
    </source>
</evidence>
<proteinExistence type="predicted"/>
<feature type="transmembrane region" description="Helical" evidence="2">
    <location>
        <begin position="69"/>
        <end position="90"/>
    </location>
</feature>